<name>A0A9W6Q3B2_9ACTN</name>
<organism evidence="1 2">
    <name type="scientific">Kitasatospora phosalacinea</name>
    <dbReference type="NCBI Taxonomy" id="2065"/>
    <lineage>
        <taxon>Bacteria</taxon>
        <taxon>Bacillati</taxon>
        <taxon>Actinomycetota</taxon>
        <taxon>Actinomycetes</taxon>
        <taxon>Kitasatosporales</taxon>
        <taxon>Streptomycetaceae</taxon>
        <taxon>Kitasatospora</taxon>
    </lineage>
</organism>
<dbReference type="EMBL" id="BSSA01000001">
    <property type="protein sequence ID" value="GLW67753.1"/>
    <property type="molecule type" value="Genomic_DNA"/>
</dbReference>
<protein>
    <submittedName>
        <fullName evidence="1">Uncharacterized protein</fullName>
    </submittedName>
</protein>
<accession>A0A9W6Q3B2</accession>
<dbReference type="Proteomes" id="UP001165041">
    <property type="component" value="Unassembled WGS sequence"/>
</dbReference>
<evidence type="ECO:0000313" key="1">
    <source>
        <dbReference type="EMBL" id="GLW67753.1"/>
    </source>
</evidence>
<dbReference type="AlphaFoldDB" id="A0A9W6Q3B2"/>
<comment type="caution">
    <text evidence="1">The sequence shown here is derived from an EMBL/GenBank/DDBJ whole genome shotgun (WGS) entry which is preliminary data.</text>
</comment>
<proteinExistence type="predicted"/>
<gene>
    <name evidence="1" type="ORF">Kpho02_00520</name>
</gene>
<reference evidence="1" key="1">
    <citation type="submission" date="2023-02" db="EMBL/GenBank/DDBJ databases">
        <title>Kitasatospora phosalacinea NBRC 14627.</title>
        <authorList>
            <person name="Ichikawa N."/>
            <person name="Sato H."/>
            <person name="Tonouchi N."/>
        </authorList>
    </citation>
    <scope>NUCLEOTIDE SEQUENCE</scope>
    <source>
        <strain evidence="1">NBRC 14627</strain>
    </source>
</reference>
<sequence>MEDRIMGTKLTDVVERAVRDPLHAEELRGRALQATRTGVGSSEFDELLNEFASGPAELARLKARVEEPDGVGTTTTTTTIF</sequence>
<evidence type="ECO:0000313" key="2">
    <source>
        <dbReference type="Proteomes" id="UP001165041"/>
    </source>
</evidence>